<accession>A0AAN1Y4X7</accession>
<reference evidence="1" key="1">
    <citation type="submission" date="2022-07" db="EMBL/GenBank/DDBJ databases">
        <title>Complete genome sequence of carbapenem-resistant Klebsiella spp. in Japan.</title>
        <authorList>
            <person name="Maehana S."/>
            <person name="Suzuki M."/>
            <person name="Kitasato H."/>
        </authorList>
    </citation>
    <scope>NUCLEOTIDE SEQUENCE</scope>
    <source>
        <strain evidence="1">KAM644</strain>
    </source>
</reference>
<protein>
    <submittedName>
        <fullName evidence="1">Uncharacterized protein</fullName>
    </submittedName>
</protein>
<dbReference type="EMBL" id="AP026407">
    <property type="protein sequence ID" value="BDO13379.1"/>
    <property type="molecule type" value="Genomic_DNA"/>
</dbReference>
<proteinExistence type="predicted"/>
<sequence length="60" mass="6325">MLPDRPAAEMTFSAQDYLLIQQPSNILTIVNNSIFTGPGMASGDGIHQAIIGIVPLSPSD</sequence>
<name>A0AAN1Y4X7_9ENTR</name>
<evidence type="ECO:0000313" key="1">
    <source>
        <dbReference type="EMBL" id="BDO13379.1"/>
    </source>
</evidence>
<dbReference type="Proteomes" id="UP001058353">
    <property type="component" value="Chromosome"/>
</dbReference>
<organism evidence="1 2">
    <name type="scientific">Klebsiella quasipneumoniae subsp. quasipneumoniae</name>
    <dbReference type="NCBI Taxonomy" id="1667327"/>
    <lineage>
        <taxon>Bacteria</taxon>
        <taxon>Pseudomonadati</taxon>
        <taxon>Pseudomonadota</taxon>
        <taxon>Gammaproteobacteria</taxon>
        <taxon>Enterobacterales</taxon>
        <taxon>Enterobacteriaceae</taxon>
        <taxon>Klebsiella/Raoultella group</taxon>
        <taxon>Klebsiella</taxon>
        <taxon>Klebsiella pneumoniae complex</taxon>
    </lineage>
</organism>
<evidence type="ECO:0000313" key="2">
    <source>
        <dbReference type="Proteomes" id="UP001058353"/>
    </source>
</evidence>
<dbReference type="AlphaFoldDB" id="A0AAN1Y4X7"/>
<gene>
    <name evidence="1" type="ORF">KAM644c_24450</name>
</gene>